<accession>A0ABN5DRA2</accession>
<keyword evidence="3" id="KW-1185">Reference proteome</keyword>
<dbReference type="EMBL" id="CP023482">
    <property type="protein sequence ID" value="ATH97617.1"/>
    <property type="molecule type" value="Genomic_DNA"/>
</dbReference>
<proteinExistence type="predicted"/>
<reference evidence="2 3" key="1">
    <citation type="journal article" date="2016" name="Int. J. Syst. Evol. Microbiol.">
        <title>Dermabacter jinjuensis sp. nov., a novel species of the genus Dermabacter isolated from a clinical specimen.</title>
        <authorList>
            <person name="Park Y.K."/>
            <person name="Lee K.M."/>
            <person name="Lee W.K."/>
            <person name="Cho M.J."/>
            <person name="Lee H.S."/>
            <person name="Cho Y.G."/>
            <person name="Lee Y.C."/>
            <person name="Lee W.K."/>
            <person name="Seong W.K."/>
            <person name="Hwang K.J."/>
        </authorList>
    </citation>
    <scope>NUCLEOTIDE SEQUENCE [LARGE SCALE GENOMIC DNA]</scope>
    <source>
        <strain evidence="2 3">32T</strain>
    </source>
</reference>
<dbReference type="Pfam" id="PF11222">
    <property type="entry name" value="DUF3017"/>
    <property type="match status" value="1"/>
</dbReference>
<dbReference type="InterPro" id="IPR021385">
    <property type="entry name" value="DUF3017"/>
</dbReference>
<protein>
    <submittedName>
        <fullName evidence="2">DUF3017 domain-containing protein</fullName>
    </submittedName>
</protein>
<feature type="transmembrane region" description="Helical" evidence="1">
    <location>
        <begin position="84"/>
        <end position="109"/>
    </location>
</feature>
<gene>
    <name evidence="2" type="ORF">COP05_08355</name>
</gene>
<dbReference type="Proteomes" id="UP000815698">
    <property type="component" value="Chromosome"/>
</dbReference>
<organism evidence="2 3">
    <name type="scientific">Dermabacter jinjuensis</name>
    <dbReference type="NCBI Taxonomy" id="1667168"/>
    <lineage>
        <taxon>Bacteria</taxon>
        <taxon>Bacillati</taxon>
        <taxon>Actinomycetota</taxon>
        <taxon>Actinomycetes</taxon>
        <taxon>Micrococcales</taxon>
        <taxon>Dermabacteraceae</taxon>
        <taxon>Dermabacter</taxon>
    </lineage>
</organism>
<sequence>MRTAVILWFTSLWWVGSGSASLRCTGCDPTSVTTSGYDGCVNRSPYSFGAAVHRQRLLLVTLGIVFFVVLPIGVFFSVPTAGYALSALLFALAVVRLILPVDALGALVVRRRSIDVATILILAVLVCALSSSPGL</sequence>
<evidence type="ECO:0000313" key="3">
    <source>
        <dbReference type="Proteomes" id="UP000815698"/>
    </source>
</evidence>
<name>A0ABN5DRA2_9MICO</name>
<evidence type="ECO:0000256" key="1">
    <source>
        <dbReference type="SAM" id="Phobius"/>
    </source>
</evidence>
<keyword evidence="1" id="KW-0472">Membrane</keyword>
<keyword evidence="1" id="KW-0812">Transmembrane</keyword>
<evidence type="ECO:0000313" key="2">
    <source>
        <dbReference type="EMBL" id="ATH97617.1"/>
    </source>
</evidence>
<feature type="transmembrane region" description="Helical" evidence="1">
    <location>
        <begin position="116"/>
        <end position="134"/>
    </location>
</feature>
<keyword evidence="1" id="KW-1133">Transmembrane helix</keyword>
<feature type="transmembrane region" description="Helical" evidence="1">
    <location>
        <begin position="57"/>
        <end position="78"/>
    </location>
</feature>